<keyword evidence="3 7" id="KW-0997">Cell inner membrane</keyword>
<protein>
    <recommendedName>
        <fullName evidence="7">TRAP transporter large permease protein</fullName>
    </recommendedName>
</protein>
<comment type="function">
    <text evidence="7">Part of the tripartite ATP-independent periplasmic (TRAP) transport system.</text>
</comment>
<comment type="subunit">
    <text evidence="7">The complex comprises the extracytoplasmic solute receptor protein and the two transmembrane proteins.</text>
</comment>
<keyword evidence="5 7" id="KW-1133">Transmembrane helix</keyword>
<feature type="transmembrane region" description="Helical" evidence="7">
    <location>
        <begin position="60"/>
        <end position="79"/>
    </location>
</feature>
<feature type="transmembrane region" description="Helical" evidence="7">
    <location>
        <begin position="174"/>
        <end position="194"/>
    </location>
</feature>
<keyword evidence="2" id="KW-1003">Cell membrane</keyword>
<comment type="subcellular location">
    <subcellularLocation>
        <location evidence="1 7">Cell inner membrane</location>
        <topology evidence="1 7">Multi-pass membrane protein</topology>
    </subcellularLocation>
</comment>
<accession>A0ABV7GVU3</accession>
<dbReference type="NCBIfam" id="TIGR00786">
    <property type="entry name" value="dctM"/>
    <property type="match status" value="1"/>
</dbReference>
<organism evidence="9 10">
    <name type="scientific">Psychromarinibacter halotolerans</name>
    <dbReference type="NCBI Taxonomy" id="1775175"/>
    <lineage>
        <taxon>Bacteria</taxon>
        <taxon>Pseudomonadati</taxon>
        <taxon>Pseudomonadota</taxon>
        <taxon>Alphaproteobacteria</taxon>
        <taxon>Rhodobacterales</taxon>
        <taxon>Paracoccaceae</taxon>
        <taxon>Psychromarinibacter</taxon>
    </lineage>
</organism>
<evidence type="ECO:0000259" key="8">
    <source>
        <dbReference type="Pfam" id="PF06808"/>
    </source>
</evidence>
<feature type="transmembrane region" description="Helical" evidence="7">
    <location>
        <begin position="321"/>
        <end position="351"/>
    </location>
</feature>
<feature type="transmembrane region" description="Helical" evidence="7">
    <location>
        <begin position="279"/>
        <end position="301"/>
    </location>
</feature>
<keyword evidence="7" id="KW-0813">Transport</keyword>
<dbReference type="InterPro" id="IPR004681">
    <property type="entry name" value="TRAP_DctM"/>
</dbReference>
<evidence type="ECO:0000256" key="7">
    <source>
        <dbReference type="RuleBase" id="RU369079"/>
    </source>
</evidence>
<gene>
    <name evidence="9" type="ORF">ACFOGP_17015</name>
</gene>
<evidence type="ECO:0000313" key="10">
    <source>
        <dbReference type="Proteomes" id="UP001595632"/>
    </source>
</evidence>
<dbReference type="Pfam" id="PF06808">
    <property type="entry name" value="DctM"/>
    <property type="match status" value="1"/>
</dbReference>
<feature type="transmembrane region" description="Helical" evidence="7">
    <location>
        <begin position="363"/>
        <end position="387"/>
    </location>
</feature>
<sequence length="434" mass="45853">MSDIAVGGIGVGVMILLIMLRFHIGLAMGMVATLGIFVIQGPRAAFSILQNVPYSFAANWEFSAVPLFLLMGAVAHASGMTASLFHAARLWLSWLPGGLAIATNIGCAGFSAAAGSSVVTSVAMGRIAVPEMLRFGYDKGLATGTVAAAGTLGVMIPPSIPMIIYAYFAEVSVGSMFLAGILPGLLTAGLYCLMIMGRCTVNPKLAPPVRETEDPRAKWRALAEVWPLPVIIFVVVGTIYGGIASATESAAFGVLAAFVIALLKGRLTLQVLRDSFLGTIENTASIFFIILGAVLLTRFMAYSDLPEFISDAVIGWGLSPLALIIATGLIFLVLGCILDPIGLMLLALPVFLPIYEAAHIDMIWFGILFIKYIEIGLITPPVGMNVFILRSILPQIPVGTIFRGTGWFFVTEIVVLALLIAFPAISTVLAASAR</sequence>
<comment type="similarity">
    <text evidence="7">Belongs to the TRAP transporter large permease family.</text>
</comment>
<feature type="transmembrane region" description="Helical" evidence="7">
    <location>
        <begin position="225"/>
        <end position="243"/>
    </location>
</feature>
<feature type="transmembrane region" description="Helical" evidence="7">
    <location>
        <begin position="249"/>
        <end position="267"/>
    </location>
</feature>
<keyword evidence="4 7" id="KW-0812">Transmembrane</keyword>
<keyword evidence="6 7" id="KW-0472">Membrane</keyword>
<evidence type="ECO:0000313" key="9">
    <source>
        <dbReference type="EMBL" id="MFC3144428.1"/>
    </source>
</evidence>
<reference evidence="10" key="1">
    <citation type="journal article" date="2019" name="Int. J. Syst. Evol. Microbiol.">
        <title>The Global Catalogue of Microorganisms (GCM) 10K type strain sequencing project: providing services to taxonomists for standard genome sequencing and annotation.</title>
        <authorList>
            <consortium name="The Broad Institute Genomics Platform"/>
            <consortium name="The Broad Institute Genome Sequencing Center for Infectious Disease"/>
            <person name="Wu L."/>
            <person name="Ma J."/>
        </authorList>
    </citation>
    <scope>NUCLEOTIDE SEQUENCE [LARGE SCALE GENOMIC DNA]</scope>
    <source>
        <strain evidence="10">KCTC 52366</strain>
    </source>
</reference>
<evidence type="ECO:0000256" key="2">
    <source>
        <dbReference type="ARBA" id="ARBA00022475"/>
    </source>
</evidence>
<dbReference type="InterPro" id="IPR010656">
    <property type="entry name" value="DctM"/>
</dbReference>
<dbReference type="Proteomes" id="UP001595632">
    <property type="component" value="Unassembled WGS sequence"/>
</dbReference>
<dbReference type="EMBL" id="JBHRTB010000010">
    <property type="protein sequence ID" value="MFC3144428.1"/>
    <property type="molecule type" value="Genomic_DNA"/>
</dbReference>
<feature type="transmembrane region" description="Helical" evidence="7">
    <location>
        <begin position="99"/>
        <end position="129"/>
    </location>
</feature>
<dbReference type="PANTHER" id="PTHR33362">
    <property type="entry name" value="SIALIC ACID TRAP TRANSPORTER PERMEASE PROTEIN SIAT-RELATED"/>
    <property type="match status" value="1"/>
</dbReference>
<keyword evidence="10" id="KW-1185">Reference proteome</keyword>
<evidence type="ECO:0000256" key="4">
    <source>
        <dbReference type="ARBA" id="ARBA00022692"/>
    </source>
</evidence>
<feature type="transmembrane region" description="Helical" evidence="7">
    <location>
        <begin position="407"/>
        <end position="431"/>
    </location>
</feature>
<evidence type="ECO:0000256" key="3">
    <source>
        <dbReference type="ARBA" id="ARBA00022519"/>
    </source>
</evidence>
<comment type="caution">
    <text evidence="9">The sequence shown here is derived from an EMBL/GenBank/DDBJ whole genome shotgun (WGS) entry which is preliminary data.</text>
</comment>
<evidence type="ECO:0000256" key="1">
    <source>
        <dbReference type="ARBA" id="ARBA00004429"/>
    </source>
</evidence>
<evidence type="ECO:0000256" key="5">
    <source>
        <dbReference type="ARBA" id="ARBA00022989"/>
    </source>
</evidence>
<feature type="domain" description="TRAP C4-dicarboxylate transport system permease DctM subunit" evidence="8">
    <location>
        <begin position="11"/>
        <end position="425"/>
    </location>
</feature>
<feature type="transmembrane region" description="Helical" evidence="7">
    <location>
        <begin position="141"/>
        <end position="168"/>
    </location>
</feature>
<dbReference type="PANTHER" id="PTHR33362:SF5">
    <property type="entry name" value="C4-DICARBOXYLATE TRAP TRANSPORTER LARGE PERMEASE PROTEIN DCTM"/>
    <property type="match status" value="1"/>
</dbReference>
<name>A0ABV7GVU3_9RHOB</name>
<proteinExistence type="inferred from homology"/>
<evidence type="ECO:0000256" key="6">
    <source>
        <dbReference type="ARBA" id="ARBA00023136"/>
    </source>
</evidence>
<dbReference type="RefSeq" id="WP_275633862.1">
    <property type="nucleotide sequence ID" value="NZ_JARGYD010000006.1"/>
</dbReference>
<feature type="transmembrane region" description="Helical" evidence="7">
    <location>
        <begin position="6"/>
        <end position="39"/>
    </location>
</feature>
<dbReference type="PIRSF" id="PIRSF006066">
    <property type="entry name" value="HI0050"/>
    <property type="match status" value="1"/>
</dbReference>